<accession>A0A081ETR7</accession>
<proteinExistence type="predicted"/>
<dbReference type="Pfam" id="PF24020">
    <property type="entry name" value="DUF7333"/>
    <property type="match status" value="1"/>
</dbReference>
<name>A0A081ETR7_9EURY</name>
<reference evidence="2 3" key="1">
    <citation type="journal article" date="2015" name="Genome Announc.">
        <title>Draft genome sequence of a Halorubrum H3 strain isolated from the burlinskoye salt lake (Altai Krai, Russia).</title>
        <authorList>
            <person name="Rozanov A.S."/>
            <person name="Bryanskaya A.V."/>
            <person name="Malup T.K."/>
            <person name="Kotenko A.V."/>
            <person name="Peltek S.E."/>
        </authorList>
    </citation>
    <scope>NUCLEOTIDE SEQUENCE [LARGE SCALE GENOMIC DNA]</scope>
    <source>
        <strain evidence="2 3">H3</strain>
    </source>
</reference>
<sequence length="64" mass="6651">MEFDLPRAAGIVALIVVLGTAGVALGTPMALQTTMMMVLPSMVVFGAVAFVVGMKHGEFRATRA</sequence>
<dbReference type="RefSeq" id="WP_050024179.1">
    <property type="nucleotide sequence ID" value="NZ_JNFH02000016.1"/>
</dbReference>
<dbReference type="EMBL" id="JNFH02000016">
    <property type="protein sequence ID" value="KDS90805.1"/>
    <property type="molecule type" value="Genomic_DNA"/>
</dbReference>
<dbReference type="OrthoDB" id="214577at2157"/>
<protein>
    <submittedName>
        <fullName evidence="2">Uncharacterized protein</fullName>
    </submittedName>
</protein>
<keyword evidence="1" id="KW-1133">Transmembrane helix</keyword>
<evidence type="ECO:0000313" key="3">
    <source>
        <dbReference type="Proteomes" id="UP000053331"/>
    </source>
</evidence>
<evidence type="ECO:0000256" key="1">
    <source>
        <dbReference type="SAM" id="Phobius"/>
    </source>
</evidence>
<keyword evidence="3" id="KW-1185">Reference proteome</keyword>
<keyword evidence="1" id="KW-0812">Transmembrane</keyword>
<feature type="transmembrane region" description="Helical" evidence="1">
    <location>
        <begin position="36"/>
        <end position="54"/>
    </location>
</feature>
<keyword evidence="1" id="KW-0472">Membrane</keyword>
<organism evidence="2 3">
    <name type="scientific">Halorubrum saccharovorum</name>
    <dbReference type="NCBI Taxonomy" id="2248"/>
    <lineage>
        <taxon>Archaea</taxon>
        <taxon>Methanobacteriati</taxon>
        <taxon>Methanobacteriota</taxon>
        <taxon>Stenosarchaea group</taxon>
        <taxon>Halobacteria</taxon>
        <taxon>Halobacteriales</taxon>
        <taxon>Haloferacaceae</taxon>
        <taxon>Halorubrum</taxon>
    </lineage>
</organism>
<dbReference type="InterPro" id="IPR055757">
    <property type="entry name" value="DUF7333"/>
</dbReference>
<dbReference type="AlphaFoldDB" id="A0A081ETR7"/>
<dbReference type="Proteomes" id="UP000053331">
    <property type="component" value="Unassembled WGS sequence"/>
</dbReference>
<comment type="caution">
    <text evidence="2">The sequence shown here is derived from an EMBL/GenBank/DDBJ whole genome shotgun (WGS) entry which is preliminary data.</text>
</comment>
<gene>
    <name evidence="2" type="ORF">FK85_09945</name>
</gene>
<evidence type="ECO:0000313" key="2">
    <source>
        <dbReference type="EMBL" id="KDS90805.1"/>
    </source>
</evidence>